<dbReference type="InterPro" id="IPR009057">
    <property type="entry name" value="Homeodomain-like_sf"/>
</dbReference>
<dbReference type="PANTHER" id="PTHR43280">
    <property type="entry name" value="ARAC-FAMILY TRANSCRIPTIONAL REGULATOR"/>
    <property type="match status" value="1"/>
</dbReference>
<dbReference type="InterPro" id="IPR018060">
    <property type="entry name" value="HTH_AraC"/>
</dbReference>
<accession>A0A9D1LBV1</accession>
<dbReference type="EMBL" id="DVMU01000207">
    <property type="protein sequence ID" value="HIU34843.1"/>
    <property type="molecule type" value="Genomic_DNA"/>
</dbReference>
<evidence type="ECO:0000313" key="6">
    <source>
        <dbReference type="Proteomes" id="UP000824072"/>
    </source>
</evidence>
<dbReference type="Pfam" id="PF12833">
    <property type="entry name" value="HTH_18"/>
    <property type="match status" value="1"/>
</dbReference>
<dbReference type="PROSITE" id="PS00041">
    <property type="entry name" value="HTH_ARAC_FAMILY_1"/>
    <property type="match status" value="1"/>
</dbReference>
<dbReference type="Gene3D" id="2.60.120.10">
    <property type="entry name" value="Jelly Rolls"/>
    <property type="match status" value="1"/>
</dbReference>
<dbReference type="InterPro" id="IPR014710">
    <property type="entry name" value="RmlC-like_jellyroll"/>
</dbReference>
<dbReference type="InterPro" id="IPR018062">
    <property type="entry name" value="HTH_AraC-typ_CS"/>
</dbReference>
<dbReference type="PROSITE" id="PS01124">
    <property type="entry name" value="HTH_ARAC_FAMILY_2"/>
    <property type="match status" value="1"/>
</dbReference>
<keyword evidence="1" id="KW-0805">Transcription regulation</keyword>
<evidence type="ECO:0000256" key="3">
    <source>
        <dbReference type="ARBA" id="ARBA00023163"/>
    </source>
</evidence>
<name>A0A9D1LBV1_9FIRM</name>
<keyword evidence="2" id="KW-0238">DNA-binding</keyword>
<dbReference type="InterPro" id="IPR003313">
    <property type="entry name" value="AraC-bd"/>
</dbReference>
<dbReference type="Pfam" id="PF02311">
    <property type="entry name" value="AraC_binding"/>
    <property type="match status" value="1"/>
</dbReference>
<sequence length="295" mass="33766">MRDPVQDIRRRKYNIDLNENIRMMKFVATAPECLHAHDFIEIEYVYSGSGVQVINGKRHLVGRGSVLFFNIGDCHSYHPDGKMGIINCLVNPDFIHDDLVTSENAMDILCLAAFREFDGIVDAIPNVKNYTGRDMLKIDAIFDAMCEEFDQKRSGYLNVLKHYVNILLTLYFREVGQDSHSGVYGELNKLTPQIFSFIEENYNRKISLNELAAISYYSPAYFSSLFKECMGKTITDYICEVRIAQAARLLKETNRNIAEICQSVGYTDKKRFYSNFKTVMGTTPNAYRLTARAKG</sequence>
<dbReference type="SUPFAM" id="SSF46689">
    <property type="entry name" value="Homeodomain-like"/>
    <property type="match status" value="2"/>
</dbReference>
<proteinExistence type="predicted"/>
<evidence type="ECO:0000313" key="5">
    <source>
        <dbReference type="EMBL" id="HIU34843.1"/>
    </source>
</evidence>
<dbReference type="PANTHER" id="PTHR43280:SF28">
    <property type="entry name" value="HTH-TYPE TRANSCRIPTIONAL ACTIVATOR RHAS"/>
    <property type="match status" value="1"/>
</dbReference>
<dbReference type="Gene3D" id="1.10.10.60">
    <property type="entry name" value="Homeodomain-like"/>
    <property type="match status" value="2"/>
</dbReference>
<dbReference type="Proteomes" id="UP000824072">
    <property type="component" value="Unassembled WGS sequence"/>
</dbReference>
<dbReference type="InterPro" id="IPR037923">
    <property type="entry name" value="HTH-like"/>
</dbReference>
<comment type="caution">
    <text evidence="5">The sequence shown here is derived from an EMBL/GenBank/DDBJ whole genome shotgun (WGS) entry which is preliminary data.</text>
</comment>
<keyword evidence="3" id="KW-0804">Transcription</keyword>
<reference evidence="5" key="2">
    <citation type="journal article" date="2021" name="PeerJ">
        <title>Extensive microbial diversity within the chicken gut microbiome revealed by metagenomics and culture.</title>
        <authorList>
            <person name="Gilroy R."/>
            <person name="Ravi A."/>
            <person name="Getino M."/>
            <person name="Pursley I."/>
            <person name="Horton D.L."/>
            <person name="Alikhan N.F."/>
            <person name="Baker D."/>
            <person name="Gharbi K."/>
            <person name="Hall N."/>
            <person name="Watson M."/>
            <person name="Adriaenssens E.M."/>
            <person name="Foster-Nyarko E."/>
            <person name="Jarju S."/>
            <person name="Secka A."/>
            <person name="Antonio M."/>
            <person name="Oren A."/>
            <person name="Chaudhuri R.R."/>
            <person name="La Ragione R."/>
            <person name="Hildebrand F."/>
            <person name="Pallen M.J."/>
        </authorList>
    </citation>
    <scope>NUCLEOTIDE SEQUENCE</scope>
    <source>
        <strain evidence="5">ChiHcec3-11533</strain>
    </source>
</reference>
<feature type="domain" description="HTH araC/xylS-type" evidence="4">
    <location>
        <begin position="192"/>
        <end position="290"/>
    </location>
</feature>
<organism evidence="5 6">
    <name type="scientific">Candidatus Pullichristensenella excrementigallinarum</name>
    <dbReference type="NCBI Taxonomy" id="2840907"/>
    <lineage>
        <taxon>Bacteria</taxon>
        <taxon>Bacillati</taxon>
        <taxon>Bacillota</taxon>
        <taxon>Clostridia</taxon>
        <taxon>Candidatus Pullichristensenella</taxon>
    </lineage>
</organism>
<dbReference type="GO" id="GO:0003700">
    <property type="term" value="F:DNA-binding transcription factor activity"/>
    <property type="evidence" value="ECO:0007669"/>
    <property type="project" value="InterPro"/>
</dbReference>
<reference evidence="5" key="1">
    <citation type="submission" date="2020-10" db="EMBL/GenBank/DDBJ databases">
        <authorList>
            <person name="Gilroy R."/>
        </authorList>
    </citation>
    <scope>NUCLEOTIDE SEQUENCE</scope>
    <source>
        <strain evidence="5">ChiHcec3-11533</strain>
    </source>
</reference>
<dbReference type="SMART" id="SM00342">
    <property type="entry name" value="HTH_ARAC"/>
    <property type="match status" value="1"/>
</dbReference>
<dbReference type="GO" id="GO:0043565">
    <property type="term" value="F:sequence-specific DNA binding"/>
    <property type="evidence" value="ECO:0007669"/>
    <property type="project" value="InterPro"/>
</dbReference>
<protein>
    <submittedName>
        <fullName evidence="5">AraC family transcriptional regulator</fullName>
    </submittedName>
</protein>
<evidence type="ECO:0000256" key="1">
    <source>
        <dbReference type="ARBA" id="ARBA00023015"/>
    </source>
</evidence>
<evidence type="ECO:0000256" key="2">
    <source>
        <dbReference type="ARBA" id="ARBA00023125"/>
    </source>
</evidence>
<evidence type="ECO:0000259" key="4">
    <source>
        <dbReference type="PROSITE" id="PS01124"/>
    </source>
</evidence>
<dbReference type="SUPFAM" id="SSF51215">
    <property type="entry name" value="Regulatory protein AraC"/>
    <property type="match status" value="1"/>
</dbReference>
<dbReference type="AlphaFoldDB" id="A0A9D1LBV1"/>
<gene>
    <name evidence="5" type="ORF">IAB02_09785</name>
</gene>